<dbReference type="EMBL" id="JACRSQ010000030">
    <property type="protein sequence ID" value="MBC8544762.1"/>
    <property type="molecule type" value="Genomic_DNA"/>
</dbReference>
<evidence type="ECO:0000313" key="3">
    <source>
        <dbReference type="EMBL" id="MBC8544762.1"/>
    </source>
</evidence>
<dbReference type="GO" id="GO:0003697">
    <property type="term" value="F:single-stranded DNA binding"/>
    <property type="evidence" value="ECO:0007669"/>
    <property type="project" value="InterPro"/>
</dbReference>
<evidence type="ECO:0000313" key="4">
    <source>
        <dbReference type="Proteomes" id="UP000657006"/>
    </source>
</evidence>
<gene>
    <name evidence="3" type="ORF">H8730_14530</name>
</gene>
<proteinExistence type="predicted"/>
<reference evidence="3" key="1">
    <citation type="submission" date="2020-08" db="EMBL/GenBank/DDBJ databases">
        <title>Genome public.</title>
        <authorList>
            <person name="Liu C."/>
            <person name="Sun Q."/>
        </authorList>
    </citation>
    <scope>NUCLEOTIDE SEQUENCE</scope>
    <source>
        <strain evidence="3">NSJ-32</strain>
    </source>
</reference>
<protein>
    <submittedName>
        <fullName evidence="3">Single-stranded DNA-binding protein</fullName>
    </submittedName>
</protein>
<dbReference type="CDD" id="cd04496">
    <property type="entry name" value="SSB_OBF"/>
    <property type="match status" value="1"/>
</dbReference>
<accession>A0A926DW53</accession>
<organism evidence="3 4">
    <name type="scientific">Bianquea renquensis</name>
    <dbReference type="NCBI Taxonomy" id="2763661"/>
    <lineage>
        <taxon>Bacteria</taxon>
        <taxon>Bacillati</taxon>
        <taxon>Bacillota</taxon>
        <taxon>Clostridia</taxon>
        <taxon>Eubacteriales</taxon>
        <taxon>Bianqueaceae</taxon>
        <taxon>Bianquea</taxon>
    </lineage>
</organism>
<name>A0A926DW53_9FIRM</name>
<dbReference type="RefSeq" id="WP_177719830.1">
    <property type="nucleotide sequence ID" value="NZ_JACRSQ010000030.1"/>
</dbReference>
<dbReference type="Pfam" id="PF00436">
    <property type="entry name" value="SSB"/>
    <property type="match status" value="1"/>
</dbReference>
<keyword evidence="1 2" id="KW-0238">DNA-binding</keyword>
<dbReference type="AlphaFoldDB" id="A0A926DW53"/>
<dbReference type="SUPFAM" id="SSF50249">
    <property type="entry name" value="Nucleic acid-binding proteins"/>
    <property type="match status" value="1"/>
</dbReference>
<dbReference type="InterPro" id="IPR000424">
    <property type="entry name" value="Primosome_PriB/ssb"/>
</dbReference>
<comment type="caution">
    <text evidence="3">The sequence shown here is derived from an EMBL/GenBank/DDBJ whole genome shotgun (WGS) entry which is preliminary data.</text>
</comment>
<dbReference type="Gene3D" id="2.40.50.140">
    <property type="entry name" value="Nucleic acid-binding proteins"/>
    <property type="match status" value="2"/>
</dbReference>
<dbReference type="Proteomes" id="UP000657006">
    <property type="component" value="Unassembled WGS sequence"/>
</dbReference>
<dbReference type="PROSITE" id="PS50935">
    <property type="entry name" value="SSB"/>
    <property type="match status" value="1"/>
</dbReference>
<dbReference type="NCBIfam" id="NF004476">
    <property type="entry name" value="PRK05813.1"/>
    <property type="match status" value="1"/>
</dbReference>
<dbReference type="InterPro" id="IPR012340">
    <property type="entry name" value="NA-bd_OB-fold"/>
</dbReference>
<sequence>MAEQIIKNNIAEISGKVVSEFTYSHEVYGEGFYSFNVEVPRLSDSFDIIPVMVSERLLDVTTSYVGQYVIAQGQFRSYNKHEDGKSRLLLSVFVREIHIVSEPITGNPNSIFLDGFICKKPIYRKTPLGREITDLLLAVNRPYNKSDYIPAIAWGRNARFAQNLEIGTNLCIWGRIQSRTYQKKAGDDAQVSTRIAYEVSISKMEISKKDEEKQGE</sequence>
<evidence type="ECO:0000256" key="1">
    <source>
        <dbReference type="ARBA" id="ARBA00023125"/>
    </source>
</evidence>
<evidence type="ECO:0000256" key="2">
    <source>
        <dbReference type="PROSITE-ProRule" id="PRU00252"/>
    </source>
</evidence>
<keyword evidence="4" id="KW-1185">Reference proteome</keyword>